<dbReference type="RefSeq" id="WP_072724449.1">
    <property type="nucleotide sequence ID" value="NZ_FQXH01000009.1"/>
</dbReference>
<dbReference type="InterPro" id="IPR019493">
    <property type="entry name" value="Bacteriocin_IIb_lactacin-rel"/>
</dbReference>
<dbReference type="Pfam" id="PF10439">
    <property type="entry name" value="Bacteriocin_IIc"/>
    <property type="match status" value="1"/>
</dbReference>
<keyword evidence="1" id="KW-0812">Transmembrane</keyword>
<sequence length="81" mass="8286">MTLNINTFNELTYNELMLINGGEWNWYAFFDAVVGGAVSGAIAGSAVGTMTIPLIGEVPGVIGGAVIGAIGGALKYTIHPS</sequence>
<dbReference type="GO" id="GO:0042742">
    <property type="term" value="P:defense response to bacterium"/>
    <property type="evidence" value="ECO:0007669"/>
    <property type="project" value="InterPro"/>
</dbReference>
<feature type="transmembrane region" description="Helical" evidence="1">
    <location>
        <begin position="26"/>
        <end position="48"/>
    </location>
</feature>
<name>A0A1M5QU07_9FIRM</name>
<keyword evidence="1" id="KW-0472">Membrane</keyword>
<evidence type="ECO:0000256" key="1">
    <source>
        <dbReference type="SAM" id="Phobius"/>
    </source>
</evidence>
<evidence type="ECO:0000313" key="2">
    <source>
        <dbReference type="EMBL" id="SHH17627.1"/>
    </source>
</evidence>
<accession>A0A1M5QU07</accession>
<dbReference type="STRING" id="1123350.SAMN02744040_01107"/>
<keyword evidence="1" id="KW-1133">Transmembrane helix</keyword>
<proteinExistence type="predicted"/>
<dbReference type="Proteomes" id="UP000242520">
    <property type="component" value="Unassembled WGS sequence"/>
</dbReference>
<dbReference type="EMBL" id="FQXH01000009">
    <property type="protein sequence ID" value="SHH17627.1"/>
    <property type="molecule type" value="Genomic_DNA"/>
</dbReference>
<dbReference type="NCBIfam" id="TIGR03949">
    <property type="entry name" value="bact_IIb_cerein"/>
    <property type="match status" value="1"/>
</dbReference>
<evidence type="ECO:0000313" key="3">
    <source>
        <dbReference type="Proteomes" id="UP000242520"/>
    </source>
</evidence>
<protein>
    <submittedName>
        <fullName evidence="2">Class IIb bacteriocin, lactobin A/cerein 7B family</fullName>
    </submittedName>
</protein>
<dbReference type="AlphaFoldDB" id="A0A1M5QU07"/>
<organism evidence="2 3">
    <name type="scientific">Tepidibacter thalassicus DSM 15285</name>
    <dbReference type="NCBI Taxonomy" id="1123350"/>
    <lineage>
        <taxon>Bacteria</taxon>
        <taxon>Bacillati</taxon>
        <taxon>Bacillota</taxon>
        <taxon>Clostridia</taxon>
        <taxon>Peptostreptococcales</taxon>
        <taxon>Peptostreptococcaceae</taxon>
        <taxon>Tepidibacter</taxon>
    </lineage>
</organism>
<keyword evidence="3" id="KW-1185">Reference proteome</keyword>
<dbReference type="InterPro" id="IPR023991">
    <property type="entry name" value="Bacteriocin_IIb_lactobn/cerein"/>
</dbReference>
<feature type="transmembrane region" description="Helical" evidence="1">
    <location>
        <begin position="60"/>
        <end position="78"/>
    </location>
</feature>
<reference evidence="3" key="1">
    <citation type="submission" date="2016-11" db="EMBL/GenBank/DDBJ databases">
        <authorList>
            <person name="Varghese N."/>
            <person name="Submissions S."/>
        </authorList>
    </citation>
    <scope>NUCLEOTIDE SEQUENCE [LARGE SCALE GENOMIC DNA]</scope>
    <source>
        <strain evidence="3">DSM 15285</strain>
    </source>
</reference>
<gene>
    <name evidence="2" type="ORF">SAMN02744040_01107</name>
</gene>